<dbReference type="InterPro" id="IPR043129">
    <property type="entry name" value="ATPase_NBD"/>
</dbReference>
<dbReference type="GO" id="GO:0008776">
    <property type="term" value="F:acetate kinase activity"/>
    <property type="evidence" value="ECO:0007669"/>
    <property type="project" value="UniProtKB-UniRule"/>
</dbReference>
<dbReference type="InterPro" id="IPR000890">
    <property type="entry name" value="Aliphatic_acid_kin_short-chain"/>
</dbReference>
<evidence type="ECO:0000256" key="5">
    <source>
        <dbReference type="ARBA" id="ARBA00022840"/>
    </source>
</evidence>
<sequence>MHALRPSSSLRQLPDSLRPLAAPRHFSSASARPSIPTLRRFTRSKASTALVLNAGSSSLKYGLFQLRAGGEMQSICAGGAERIGQRGALIAHKDSAGSHKVEAELESHEHALSEIVALLTSEKGPIDDVSQVAVVGHRVVHGGAVYSTPVVIDAAVERTIEQHIPLAPLHNPANLLGIRVARQLFPCPHVAVFDTAFHASIPAHNYMYALPSELHDDHGVRRYGFHGTSYTYVLQQTAKLLHRPAEELNLILLHLGNGASMAAVRRGVGLDTSMGLTPLEGLVMGTRAGDVDAGVTTFLASHLGYSAEAIDKLLNKQSGLLGMCGTSDMRSVKAKADQGDAPSILARRVTIERIRKYLGAYLLKLEGDVDAIVFTGGIGENDAELRQEVCADLTRFGISIDPTKNALGLSEVQSSFASIKCMVVPTDEEVSIAQQAVEAAAIQPPPATPQPSAPLPRPKEAARPAAAPSRGKVPPLGHAVLIESDKATALWEAALLSSVLPRSRQLGYFRLLSHGEGRDRKLDFMRSSSKLGLDKQPFDAMIGMHVDSALSLYARGRSDEIFGTIIDKFKAYAADKDFVLVCGERITARGSVGAPGSSGFYAQLAAALNIPVLIAHDVTLEVSGDALEAKLAGIKAGYAASAVRLAGAIIAGLPAKDFERAERAVRKSLDHFGIYPAALLPHDERIHQLTMAEVAEQLDAKVLFGEKNVHTQFVQNVDIGTMQVPDLLAKLQNTPGTLVVTAAARAEVLLSLIFAARSSNTPLHPGVVLTGASSLPSTVQHVLDGVHTIGKPVLITQKSSYEAATLLYDLQRSPHPLASGYAKCEVSEAIMEKHLDADFLDAMVGDMPPADDLSPIVLKHNMFTAARKSKQRIVLPEGDDLRIVTAAADLLTRGLCDVTLLGDPKAVRALAEQAHVSIDGAAIIHPDTVLKDEQTSWGDEMVRGLCEARKKTGMTLDAARELLRSDPAYFGTMMMLQGKADGMVSGACHSTANTMRPALQLIKTAPGFSLVSSVFFMLLRDKVYVYGDCAINVDPTAEQLAEIAVASAQTARAFGVTPRVAMLSYASGDSNQGPMIDKVRKATELARKLAPHEFIEGPIQFDAAVDPAVAAVKYKGAANPVAGKATVCIFPDLNSGNNGYKAVQQASKTSAVGPIMQGLRMPVNDLSRGCTVEDVVNTAVCTALQAISAKQAATSRD</sequence>
<feature type="site" description="Transition state stabilizer" evidence="7">
    <location>
        <position position="226"/>
    </location>
</feature>
<feature type="binding site" evidence="7">
    <location>
        <begin position="377"/>
        <end position="381"/>
    </location>
    <ligand>
        <name>ATP</name>
        <dbReference type="ChEBI" id="CHEBI:30616"/>
    </ligand>
</feature>
<dbReference type="SUPFAM" id="SSF53659">
    <property type="entry name" value="Isocitrate/Isopropylmalate dehydrogenase-like"/>
    <property type="match status" value="1"/>
</dbReference>
<dbReference type="Gene3D" id="3.40.1390.20">
    <property type="entry name" value="HprK N-terminal domain-like"/>
    <property type="match status" value="1"/>
</dbReference>
<dbReference type="PANTHER" id="PTHR43356">
    <property type="entry name" value="PHOSPHATE ACETYLTRANSFERASE"/>
    <property type="match status" value="1"/>
</dbReference>
<dbReference type="PRINTS" id="PR00471">
    <property type="entry name" value="ACETATEKNASE"/>
</dbReference>
<keyword evidence="3 7" id="KW-0547">Nucleotide-binding</keyword>
<keyword evidence="7" id="KW-0479">Metal-binding</keyword>
<evidence type="ECO:0000259" key="10">
    <source>
        <dbReference type="Pfam" id="PF07085"/>
    </source>
</evidence>
<gene>
    <name evidence="11" type="ORF">AB1Y20_007935</name>
</gene>
<feature type="domain" description="DRTGG" evidence="10">
    <location>
        <begin position="693"/>
        <end position="807"/>
    </location>
</feature>
<dbReference type="Gene3D" id="3.30.420.40">
    <property type="match status" value="2"/>
</dbReference>
<evidence type="ECO:0000313" key="12">
    <source>
        <dbReference type="Proteomes" id="UP001515480"/>
    </source>
</evidence>
<keyword evidence="4 7" id="KW-0418">Kinase</keyword>
<dbReference type="CDD" id="cd24010">
    <property type="entry name" value="ASKHA_NBD_AcK_PK"/>
    <property type="match status" value="1"/>
</dbReference>
<feature type="site" description="Transition state stabilizer" evidence="7">
    <location>
        <position position="287"/>
    </location>
</feature>
<evidence type="ECO:0000313" key="11">
    <source>
        <dbReference type="EMBL" id="KAL1507074.1"/>
    </source>
</evidence>
<dbReference type="Proteomes" id="UP001515480">
    <property type="component" value="Unassembled WGS sequence"/>
</dbReference>
<dbReference type="AlphaFoldDB" id="A0AB34IU47"/>
<feature type="region of interest" description="Disordered" evidence="8">
    <location>
        <begin position="443"/>
        <end position="471"/>
    </location>
</feature>
<feature type="binding site" evidence="7">
    <location>
        <position position="53"/>
    </location>
    <ligand>
        <name>Mg(2+)</name>
        <dbReference type="ChEBI" id="CHEBI:18420"/>
    </ligand>
</feature>
<evidence type="ECO:0000256" key="6">
    <source>
        <dbReference type="ARBA" id="ARBA00023315"/>
    </source>
</evidence>
<dbReference type="InterPro" id="IPR028979">
    <property type="entry name" value="Ser_kin/Pase_Hpr-like_N_sf"/>
</dbReference>
<dbReference type="Pfam" id="PF00871">
    <property type="entry name" value="Acetate_kinase"/>
    <property type="match status" value="1"/>
</dbReference>
<dbReference type="GO" id="GO:0016407">
    <property type="term" value="F:acetyltransferase activity"/>
    <property type="evidence" value="ECO:0007669"/>
    <property type="project" value="InterPro"/>
</dbReference>
<protein>
    <recommendedName>
        <fullName evidence="7">Probable acetate kinase</fullName>
        <ecNumber evidence="7">2.7.2.1</ecNumber>
    </recommendedName>
    <alternativeName>
        <fullName evidence="7">Acetokinase</fullName>
    </alternativeName>
</protein>
<keyword evidence="12" id="KW-1185">Reference proteome</keyword>
<feature type="domain" description="Phosphate acetyl/butaryl transferase" evidence="9">
    <location>
        <begin position="859"/>
        <end position="1183"/>
    </location>
</feature>
<proteinExistence type="inferred from homology"/>
<feature type="binding site" evidence="7">
    <location>
        <position position="60"/>
    </location>
    <ligand>
        <name>ATP</name>
        <dbReference type="ChEBI" id="CHEBI:30616"/>
    </ligand>
</feature>
<feature type="binding site" evidence="7">
    <location>
        <begin position="328"/>
        <end position="330"/>
    </location>
    <ligand>
        <name>ATP</name>
        <dbReference type="ChEBI" id="CHEBI:30616"/>
    </ligand>
</feature>
<keyword evidence="7" id="KW-0460">Magnesium</keyword>
<organism evidence="11 12">
    <name type="scientific">Prymnesium parvum</name>
    <name type="common">Toxic golden alga</name>
    <dbReference type="NCBI Taxonomy" id="97485"/>
    <lineage>
        <taxon>Eukaryota</taxon>
        <taxon>Haptista</taxon>
        <taxon>Haptophyta</taxon>
        <taxon>Prymnesiophyceae</taxon>
        <taxon>Prymnesiales</taxon>
        <taxon>Prymnesiaceae</taxon>
        <taxon>Prymnesium</taxon>
    </lineage>
</organism>
<dbReference type="GO" id="GO:0006085">
    <property type="term" value="P:acetyl-CoA biosynthetic process"/>
    <property type="evidence" value="ECO:0007669"/>
    <property type="project" value="UniProtKB-UniRule"/>
</dbReference>
<dbReference type="HAMAP" id="MF_00020">
    <property type="entry name" value="Acetate_kinase"/>
    <property type="match status" value="1"/>
</dbReference>
<dbReference type="GO" id="GO:0005524">
    <property type="term" value="F:ATP binding"/>
    <property type="evidence" value="ECO:0007669"/>
    <property type="project" value="UniProtKB-KW"/>
</dbReference>
<comment type="similarity">
    <text evidence="7">Belongs to the acetokinase family.</text>
</comment>
<dbReference type="SUPFAM" id="SSF53067">
    <property type="entry name" value="Actin-like ATPase domain"/>
    <property type="match status" value="2"/>
</dbReference>
<dbReference type="InterPro" id="IPR023865">
    <property type="entry name" value="Aliphatic_acid_kinase_CS"/>
</dbReference>
<accession>A0AB34IU47</accession>
<dbReference type="Gene3D" id="3.40.50.10950">
    <property type="match status" value="1"/>
</dbReference>
<dbReference type="NCBIfam" id="TIGR00651">
    <property type="entry name" value="pta"/>
    <property type="match status" value="1"/>
</dbReference>
<evidence type="ECO:0000256" key="1">
    <source>
        <dbReference type="ARBA" id="ARBA00004989"/>
    </source>
</evidence>
<evidence type="ECO:0000259" key="9">
    <source>
        <dbReference type="Pfam" id="PF01515"/>
    </source>
</evidence>
<dbReference type="NCBIfam" id="NF004167">
    <property type="entry name" value="PRK05632.1"/>
    <property type="match status" value="1"/>
</dbReference>
<keyword evidence="5 7" id="KW-0067">ATP-binding</keyword>
<comment type="cofactor">
    <cofactor evidence="7">
        <name>Mg(2+)</name>
        <dbReference type="ChEBI" id="CHEBI:18420"/>
    </cofactor>
</comment>
<dbReference type="SUPFAM" id="SSF75138">
    <property type="entry name" value="HprK N-terminal domain-like"/>
    <property type="match status" value="1"/>
</dbReference>
<reference evidence="11 12" key="1">
    <citation type="journal article" date="2024" name="Science">
        <title>Giant polyketide synthase enzymes in the biosynthesis of giant marine polyether toxins.</title>
        <authorList>
            <person name="Fallon T.R."/>
            <person name="Shende V.V."/>
            <person name="Wierzbicki I.H."/>
            <person name="Pendleton A.L."/>
            <person name="Watervoot N.F."/>
            <person name="Auber R.P."/>
            <person name="Gonzalez D.J."/>
            <person name="Wisecaver J.H."/>
            <person name="Moore B.S."/>
        </authorList>
    </citation>
    <scope>NUCLEOTIDE SEQUENCE [LARGE SCALE GENOMIC DNA]</scope>
    <source>
        <strain evidence="11 12">12B1</strain>
    </source>
</reference>
<feature type="binding site" evidence="7">
    <location>
        <position position="138"/>
    </location>
    <ligand>
        <name>substrate</name>
    </ligand>
</feature>
<evidence type="ECO:0000256" key="7">
    <source>
        <dbReference type="HAMAP-Rule" id="MF_03131"/>
    </source>
</evidence>
<dbReference type="InterPro" id="IPR042113">
    <property type="entry name" value="P_AcTrfase_dom1"/>
</dbReference>
<dbReference type="Pfam" id="PF01515">
    <property type="entry name" value="PTA_PTB"/>
    <property type="match status" value="1"/>
</dbReference>
<name>A0AB34IU47_PRYPA</name>
<dbReference type="GO" id="GO:0006082">
    <property type="term" value="P:organic acid metabolic process"/>
    <property type="evidence" value="ECO:0007669"/>
    <property type="project" value="InterPro"/>
</dbReference>
<feature type="binding site" evidence="7">
    <location>
        <position position="428"/>
    </location>
    <ligand>
        <name>Mg(2+)</name>
        <dbReference type="ChEBI" id="CHEBI:18420"/>
    </ligand>
</feature>
<dbReference type="PANTHER" id="PTHR43356:SF3">
    <property type="entry name" value="PHOSPHATE ACETYLTRANSFERASE"/>
    <property type="match status" value="1"/>
</dbReference>
<feature type="binding site" evidence="7">
    <location>
        <begin position="254"/>
        <end position="258"/>
    </location>
    <ligand>
        <name>ATP</name>
        <dbReference type="ChEBI" id="CHEBI:30616"/>
    </ligand>
</feature>
<evidence type="ECO:0000256" key="4">
    <source>
        <dbReference type="ARBA" id="ARBA00022777"/>
    </source>
</evidence>
<dbReference type="PROSITE" id="PS01075">
    <property type="entry name" value="ACETATE_KINASE_1"/>
    <property type="match status" value="1"/>
</dbReference>
<dbReference type="GO" id="GO:0000287">
    <property type="term" value="F:magnesium ion binding"/>
    <property type="evidence" value="ECO:0007669"/>
    <property type="project" value="UniProtKB-UniRule"/>
</dbReference>
<evidence type="ECO:0000256" key="2">
    <source>
        <dbReference type="ARBA" id="ARBA00022679"/>
    </source>
</evidence>
<feature type="active site" description="Proton donor/acceptor" evidence="7">
    <location>
        <position position="194"/>
    </location>
</feature>
<dbReference type="EC" id="2.7.2.1" evidence="7"/>
<comment type="pathway">
    <text evidence="7">Metabolic intermediate biosynthesis; acetyl-CoA biosynthesis; acetyl-CoA from acetate: step 1/2.</text>
</comment>
<dbReference type="NCBIfam" id="TIGR00016">
    <property type="entry name" value="ackA"/>
    <property type="match status" value="1"/>
</dbReference>
<comment type="caution">
    <text evidence="11">The sequence shown here is derived from an EMBL/GenBank/DDBJ whole genome shotgun (WGS) entry which is preliminary data.</text>
</comment>
<comment type="pathway">
    <text evidence="1">Metabolic intermediate biosynthesis; acetyl-CoA biosynthesis; acetyl-CoA from acetate: step 2/2.</text>
</comment>
<dbReference type="InterPro" id="IPR004372">
    <property type="entry name" value="Ac/propionate_kinase"/>
</dbReference>
<dbReference type="Pfam" id="PF07085">
    <property type="entry name" value="DRTGG"/>
    <property type="match status" value="1"/>
</dbReference>
<keyword evidence="6" id="KW-0012">Acyltransferase</keyword>
<dbReference type="Gene3D" id="3.40.50.10750">
    <property type="entry name" value="Isocitrate/Isopropylmalate dehydrogenase-like"/>
    <property type="match status" value="1"/>
</dbReference>
<dbReference type="InterPro" id="IPR042112">
    <property type="entry name" value="P_AcTrfase_dom2"/>
</dbReference>
<dbReference type="InterPro" id="IPR010766">
    <property type="entry name" value="DRTGG"/>
</dbReference>
<evidence type="ECO:0000256" key="8">
    <source>
        <dbReference type="SAM" id="MobiDB-lite"/>
    </source>
</evidence>
<dbReference type="InterPro" id="IPR050500">
    <property type="entry name" value="Phos_Acetyltrans/Butyryltrans"/>
</dbReference>
<dbReference type="InterPro" id="IPR004614">
    <property type="entry name" value="P_AcTrfase"/>
</dbReference>
<feature type="compositionally biased region" description="Pro residues" evidence="8">
    <location>
        <begin position="443"/>
        <end position="456"/>
    </location>
</feature>
<comment type="catalytic activity">
    <reaction evidence="7">
        <text>acetate + ATP = acetyl phosphate + ADP</text>
        <dbReference type="Rhea" id="RHEA:11352"/>
        <dbReference type="ChEBI" id="CHEBI:22191"/>
        <dbReference type="ChEBI" id="CHEBI:30089"/>
        <dbReference type="ChEBI" id="CHEBI:30616"/>
        <dbReference type="ChEBI" id="CHEBI:456216"/>
        <dbReference type="EC" id="2.7.2.1"/>
    </reaction>
</comment>
<dbReference type="PROSITE" id="PS01076">
    <property type="entry name" value="ACETATE_KINASE_2"/>
    <property type="match status" value="1"/>
</dbReference>
<dbReference type="EMBL" id="JBGBPQ010000018">
    <property type="protein sequence ID" value="KAL1507074.1"/>
    <property type="molecule type" value="Genomic_DNA"/>
</dbReference>
<dbReference type="InterPro" id="IPR002505">
    <property type="entry name" value="PTA_PTB"/>
</dbReference>
<dbReference type="NCBIfam" id="NF007233">
    <property type="entry name" value="PRK09653.1"/>
    <property type="match status" value="1"/>
</dbReference>
<evidence type="ECO:0000256" key="3">
    <source>
        <dbReference type="ARBA" id="ARBA00022741"/>
    </source>
</evidence>
<keyword evidence="2 7" id="KW-0808">Transferase</keyword>